<reference evidence="2" key="1">
    <citation type="submission" date="2021-01" db="EMBL/GenBank/DDBJ databases">
        <title>Marivirga aurantiaca sp. nov., isolated from intertidal surface sediments.</title>
        <authorList>
            <person name="Zhang M."/>
        </authorList>
    </citation>
    <scope>NUCLEOTIDE SEQUENCE</scope>
    <source>
        <strain evidence="2">S37H4</strain>
    </source>
</reference>
<dbReference type="GO" id="GO:0020037">
    <property type="term" value="F:heme binding"/>
    <property type="evidence" value="ECO:0007669"/>
    <property type="project" value="InterPro"/>
</dbReference>
<accession>A0A934WWG8</accession>
<feature type="transmembrane region" description="Helical" evidence="1">
    <location>
        <begin position="6"/>
        <end position="25"/>
    </location>
</feature>
<evidence type="ECO:0008006" key="4">
    <source>
        <dbReference type="Google" id="ProtNLM"/>
    </source>
</evidence>
<protein>
    <recommendedName>
        <fullName evidence="4">Cytochrome c domain-containing protein</fullName>
    </recommendedName>
</protein>
<dbReference type="AlphaFoldDB" id="A0A934WWG8"/>
<keyword evidence="1" id="KW-1133">Transmembrane helix</keyword>
<evidence type="ECO:0000256" key="1">
    <source>
        <dbReference type="SAM" id="Phobius"/>
    </source>
</evidence>
<evidence type="ECO:0000313" key="2">
    <source>
        <dbReference type="EMBL" id="MBK6264259.1"/>
    </source>
</evidence>
<evidence type="ECO:0000313" key="3">
    <source>
        <dbReference type="Proteomes" id="UP000611723"/>
    </source>
</evidence>
<dbReference type="Proteomes" id="UP000611723">
    <property type="component" value="Unassembled WGS sequence"/>
</dbReference>
<keyword evidence="3" id="KW-1185">Reference proteome</keyword>
<proteinExistence type="predicted"/>
<organism evidence="2 3">
    <name type="scientific">Marivirga aurantiaca</name>
    <dbReference type="NCBI Taxonomy" id="2802615"/>
    <lineage>
        <taxon>Bacteria</taxon>
        <taxon>Pseudomonadati</taxon>
        <taxon>Bacteroidota</taxon>
        <taxon>Cytophagia</taxon>
        <taxon>Cytophagales</taxon>
        <taxon>Marivirgaceae</taxon>
        <taxon>Marivirga</taxon>
    </lineage>
</organism>
<dbReference type="EMBL" id="JAEQBW010000001">
    <property type="protein sequence ID" value="MBK6264259.1"/>
    <property type="molecule type" value="Genomic_DNA"/>
</dbReference>
<dbReference type="GO" id="GO:0005506">
    <property type="term" value="F:iron ion binding"/>
    <property type="evidence" value="ECO:0007669"/>
    <property type="project" value="InterPro"/>
</dbReference>
<dbReference type="GO" id="GO:0009055">
    <property type="term" value="F:electron transfer activity"/>
    <property type="evidence" value="ECO:0007669"/>
    <property type="project" value="InterPro"/>
</dbReference>
<keyword evidence="1" id="KW-0812">Transmembrane</keyword>
<dbReference type="GO" id="GO:0022900">
    <property type="term" value="P:electron transport chain"/>
    <property type="evidence" value="ECO:0007669"/>
    <property type="project" value="InterPro"/>
</dbReference>
<keyword evidence="1" id="KW-0472">Membrane</keyword>
<dbReference type="RefSeq" id="WP_201429927.1">
    <property type="nucleotide sequence ID" value="NZ_JAEQBW010000001.1"/>
</dbReference>
<sequence>MNKNTIAIVIGLIAIILAVMNLISIGQLNSSMEAKGTDAPVTPITEEKYEVAKAMGYMQRFSTKLYWAGSQENWELSEFYAHELEETIEEISEADVIDEGFAVSEMVTKMSIPAFEQVEEAIKKQDKSAFESSYQLLIQSCNACHAASKHAFIEIKVPELEGVYNQKFSK</sequence>
<dbReference type="InterPro" id="IPR010980">
    <property type="entry name" value="Cyt_c/b562"/>
</dbReference>
<name>A0A934WWG8_9BACT</name>
<gene>
    <name evidence="2" type="ORF">JKA74_04360</name>
</gene>
<dbReference type="SUPFAM" id="SSF47175">
    <property type="entry name" value="Cytochromes"/>
    <property type="match status" value="1"/>
</dbReference>
<comment type="caution">
    <text evidence="2">The sequence shown here is derived from an EMBL/GenBank/DDBJ whole genome shotgun (WGS) entry which is preliminary data.</text>
</comment>